<dbReference type="GO" id="GO:0005737">
    <property type="term" value="C:cytoplasm"/>
    <property type="evidence" value="ECO:0007669"/>
    <property type="project" value="TreeGrafter"/>
</dbReference>
<dbReference type="EMBL" id="FUYJ01000001">
    <property type="protein sequence ID" value="SKA88301.1"/>
    <property type="molecule type" value="Genomic_DNA"/>
</dbReference>
<feature type="binding site" evidence="5">
    <location>
        <position position="332"/>
    </location>
    <ligand>
        <name>a divalent metal cation</name>
        <dbReference type="ChEBI" id="CHEBI:60240"/>
        <label>1</label>
    </ligand>
</feature>
<gene>
    <name evidence="6" type="ORF">SAMN04244570_0655</name>
</gene>
<dbReference type="Proteomes" id="UP000190042">
    <property type="component" value="Unassembled WGS sequence"/>
</dbReference>
<evidence type="ECO:0000256" key="3">
    <source>
        <dbReference type="ARBA" id="ARBA00022723"/>
    </source>
</evidence>
<sequence length="373" mass="41125">MKKVNGCQIIEVFEKWSPKKLAFEGDPIGLHIGQLNRQVNKVLVTLDVNEQVIDEAIEQEANLIIAHHPPIFRPLKTIWTDTPQGKMIEKCIKHDIAVYAAHTNLDIAKGGVNDMLADRLGITDTEPIEETSSEHLVKLAVFCPQTDADQLRKELAAAGAGAIGDYVGCSFSSHGIGRFTPVDGANPTIGEVGEPTSVDEERIEVVFPESLQPKVIKALFAAHPYEEPAFDLFKMQQKINVHGIGRVGRMSEEMTLKQFAEHVKDAFKVPALRFVGDPETSIRKVAVLGGDGNKYITAAKRKGADVLVTGDLYYHVAQDAQSLGLAVVDPGHNIEKIMIEGVARNLSKLCNEMKYDIEFIESKVNTEPFQFLF</sequence>
<dbReference type="InterPro" id="IPR036069">
    <property type="entry name" value="DUF34/NIF3_sf"/>
</dbReference>
<accession>A0A1T4XGV3</accession>
<dbReference type="Gene3D" id="3.40.1390.30">
    <property type="entry name" value="NIF3 (NGG1p interacting factor 3)-like"/>
    <property type="match status" value="1"/>
</dbReference>
<dbReference type="PANTHER" id="PTHR13799">
    <property type="entry name" value="NGG1 INTERACTING FACTOR 3"/>
    <property type="match status" value="1"/>
</dbReference>
<keyword evidence="7" id="KW-1185">Reference proteome</keyword>
<dbReference type="FunFam" id="3.30.70.120:FF:000006">
    <property type="entry name" value="GTP cyclohydrolase 1 type 2 homolog"/>
    <property type="match status" value="1"/>
</dbReference>
<proteinExistence type="inferred from homology"/>
<organism evidence="6 7">
    <name type="scientific">Sporosarcina newyorkensis</name>
    <dbReference type="NCBI Taxonomy" id="759851"/>
    <lineage>
        <taxon>Bacteria</taxon>
        <taxon>Bacillati</taxon>
        <taxon>Bacillota</taxon>
        <taxon>Bacilli</taxon>
        <taxon>Bacillales</taxon>
        <taxon>Caryophanaceae</taxon>
        <taxon>Sporosarcina</taxon>
    </lineage>
</organism>
<comment type="similarity">
    <text evidence="1 4">Belongs to the GTP cyclohydrolase I type 2/NIF3 family.</text>
</comment>
<dbReference type="PANTHER" id="PTHR13799:SF14">
    <property type="entry name" value="GTP CYCLOHYDROLASE 1 TYPE 2 HOMOLOG"/>
    <property type="match status" value="1"/>
</dbReference>
<feature type="binding site" evidence="5">
    <location>
        <position position="67"/>
    </location>
    <ligand>
        <name>a divalent metal cation</name>
        <dbReference type="ChEBI" id="CHEBI:60240"/>
        <label>1</label>
    </ligand>
</feature>
<dbReference type="Pfam" id="PF01784">
    <property type="entry name" value="DUF34_NIF3"/>
    <property type="match status" value="1"/>
</dbReference>
<dbReference type="InterPro" id="IPR015867">
    <property type="entry name" value="N-reg_PII/ATP_PRibTrfase_C"/>
</dbReference>
<dbReference type="AlphaFoldDB" id="A0A1T4XGV3"/>
<keyword evidence="3 4" id="KW-0479">Metal-binding</keyword>
<dbReference type="SUPFAM" id="SSF102705">
    <property type="entry name" value="NIF3 (NGG1p interacting factor 3)-like"/>
    <property type="match status" value="1"/>
</dbReference>
<feature type="binding site" evidence="5">
    <location>
        <position position="335"/>
    </location>
    <ligand>
        <name>a divalent metal cation</name>
        <dbReference type="ChEBI" id="CHEBI:60240"/>
        <label>1</label>
    </ligand>
</feature>
<dbReference type="RefSeq" id="WP_078816536.1">
    <property type="nucleotide sequence ID" value="NZ_FUYJ01000001.1"/>
</dbReference>
<name>A0A1T4XGV3_9BACL</name>
<dbReference type="FunFam" id="3.40.1390.30:FF:000001">
    <property type="entry name" value="GTP cyclohydrolase 1 type 2"/>
    <property type="match status" value="1"/>
</dbReference>
<dbReference type="NCBIfam" id="TIGR00486">
    <property type="entry name" value="YbgI_SA1388"/>
    <property type="match status" value="1"/>
</dbReference>
<dbReference type="Gene3D" id="3.30.70.120">
    <property type="match status" value="1"/>
</dbReference>
<dbReference type="PIRSF" id="PIRSF037489">
    <property type="entry name" value="UCP037489_NIF3_YqfO"/>
    <property type="match status" value="1"/>
</dbReference>
<protein>
    <recommendedName>
        <fullName evidence="2 4">GTP cyclohydrolase 1 type 2 homolog</fullName>
    </recommendedName>
</protein>
<feature type="binding site" evidence="5">
    <location>
        <position position="68"/>
    </location>
    <ligand>
        <name>a divalent metal cation</name>
        <dbReference type="ChEBI" id="CHEBI:60240"/>
        <label>1</label>
    </ligand>
</feature>
<feature type="binding site" evidence="5">
    <location>
        <position position="106"/>
    </location>
    <ligand>
        <name>a divalent metal cation</name>
        <dbReference type="ChEBI" id="CHEBI:60240"/>
        <label>1</label>
    </ligand>
</feature>
<dbReference type="GO" id="GO:0046872">
    <property type="term" value="F:metal ion binding"/>
    <property type="evidence" value="ECO:0007669"/>
    <property type="project" value="UniProtKB-UniRule"/>
</dbReference>
<evidence type="ECO:0000256" key="1">
    <source>
        <dbReference type="ARBA" id="ARBA00006964"/>
    </source>
</evidence>
<evidence type="ECO:0000313" key="6">
    <source>
        <dbReference type="EMBL" id="SKA88301.1"/>
    </source>
</evidence>
<dbReference type="InterPro" id="IPR017221">
    <property type="entry name" value="DUF34/NIF3_bac"/>
</dbReference>
<evidence type="ECO:0000313" key="7">
    <source>
        <dbReference type="Proteomes" id="UP000190042"/>
    </source>
</evidence>
<evidence type="ECO:0000256" key="2">
    <source>
        <dbReference type="ARBA" id="ARBA00022112"/>
    </source>
</evidence>
<dbReference type="InterPro" id="IPR002678">
    <property type="entry name" value="DUF34/NIF3"/>
</dbReference>
<reference evidence="7" key="1">
    <citation type="submission" date="2017-02" db="EMBL/GenBank/DDBJ databases">
        <authorList>
            <person name="Varghese N."/>
            <person name="Submissions S."/>
        </authorList>
    </citation>
    <scope>NUCLEOTIDE SEQUENCE [LARGE SCALE GENOMIC DNA]</scope>
    <source>
        <strain evidence="7">DSM 23966</strain>
    </source>
</reference>
<evidence type="ECO:0000256" key="5">
    <source>
        <dbReference type="PIRSR" id="PIRSR602678-1"/>
    </source>
</evidence>
<evidence type="ECO:0000256" key="4">
    <source>
        <dbReference type="PIRNR" id="PIRNR037489"/>
    </source>
</evidence>